<dbReference type="Pfam" id="PF07687">
    <property type="entry name" value="M20_dimer"/>
    <property type="match status" value="1"/>
</dbReference>
<reference evidence="4 5" key="1">
    <citation type="submission" date="2020-07" db="EMBL/GenBank/DDBJ databases">
        <title>A new beta-1,3-glucan-decomposing anaerobic bacterium isolated from anoxic soil subjected to biological soil disinfestation.</title>
        <authorList>
            <person name="Ueki A."/>
            <person name="Tonouchi A."/>
        </authorList>
    </citation>
    <scope>NUCLEOTIDE SEQUENCE [LARGE SCALE GENOMIC DNA]</scope>
    <source>
        <strain evidence="4 5">TW1</strain>
    </source>
</reference>
<dbReference type="InterPro" id="IPR011650">
    <property type="entry name" value="Peptidase_M20_dimer"/>
</dbReference>
<dbReference type="GO" id="GO:0019877">
    <property type="term" value="P:diaminopimelate biosynthetic process"/>
    <property type="evidence" value="ECO:0007669"/>
    <property type="project" value="UniProtKB-ARBA"/>
</dbReference>
<keyword evidence="1" id="KW-0378">Hydrolase</keyword>
<evidence type="ECO:0000256" key="2">
    <source>
        <dbReference type="PIRSR" id="PIRSR005962-1"/>
    </source>
</evidence>
<dbReference type="GO" id="GO:0050118">
    <property type="term" value="F:N-acetyldiaminopimelate deacetylase activity"/>
    <property type="evidence" value="ECO:0007669"/>
    <property type="project" value="UniProtKB-ARBA"/>
</dbReference>
<keyword evidence="2" id="KW-0479">Metal-binding</keyword>
<name>A0A6V8SD56_9CLOT</name>
<evidence type="ECO:0000256" key="1">
    <source>
        <dbReference type="ARBA" id="ARBA00022801"/>
    </source>
</evidence>
<dbReference type="Gene3D" id="3.40.630.10">
    <property type="entry name" value="Zn peptidases"/>
    <property type="match status" value="1"/>
</dbReference>
<dbReference type="InterPro" id="IPR036264">
    <property type="entry name" value="Bact_exopeptidase_dim_dom"/>
</dbReference>
<dbReference type="PANTHER" id="PTHR11014">
    <property type="entry name" value="PEPTIDASE M20 FAMILY MEMBER"/>
    <property type="match status" value="1"/>
</dbReference>
<proteinExistence type="predicted"/>
<keyword evidence="2" id="KW-0464">Manganese</keyword>
<feature type="binding site" evidence="2">
    <location>
        <position position="368"/>
    </location>
    <ligand>
        <name>Mn(2+)</name>
        <dbReference type="ChEBI" id="CHEBI:29035"/>
        <label>2</label>
    </ligand>
</feature>
<dbReference type="Gene3D" id="3.30.70.360">
    <property type="match status" value="1"/>
</dbReference>
<dbReference type="Pfam" id="PF01546">
    <property type="entry name" value="Peptidase_M20"/>
    <property type="match status" value="1"/>
</dbReference>
<dbReference type="AlphaFoldDB" id="A0A6V8SD56"/>
<feature type="binding site" evidence="2">
    <location>
        <position position="142"/>
    </location>
    <ligand>
        <name>Mn(2+)</name>
        <dbReference type="ChEBI" id="CHEBI:29035"/>
        <label>2</label>
    </ligand>
</feature>
<keyword evidence="5" id="KW-1185">Reference proteome</keyword>
<dbReference type="Proteomes" id="UP000580568">
    <property type="component" value="Unassembled WGS sequence"/>
</dbReference>
<dbReference type="SUPFAM" id="SSF55031">
    <property type="entry name" value="Bacterial exopeptidase dimerisation domain"/>
    <property type="match status" value="1"/>
</dbReference>
<dbReference type="EMBL" id="BLZR01000001">
    <property type="protein sequence ID" value="GFP75000.1"/>
    <property type="molecule type" value="Genomic_DNA"/>
</dbReference>
<dbReference type="RefSeq" id="WP_183276534.1">
    <property type="nucleotide sequence ID" value="NZ_BLZR01000001.1"/>
</dbReference>
<gene>
    <name evidence="4" type="ORF">bsdtw1_01064</name>
</gene>
<feature type="domain" description="Peptidase M20 dimerisation" evidence="3">
    <location>
        <begin position="192"/>
        <end position="284"/>
    </location>
</feature>
<dbReference type="InterPro" id="IPR002933">
    <property type="entry name" value="Peptidase_M20"/>
</dbReference>
<feature type="binding site" evidence="2">
    <location>
        <position position="108"/>
    </location>
    <ligand>
        <name>Mn(2+)</name>
        <dbReference type="ChEBI" id="CHEBI:29035"/>
        <label>2</label>
    </ligand>
</feature>
<evidence type="ECO:0000313" key="4">
    <source>
        <dbReference type="EMBL" id="GFP75000.1"/>
    </source>
</evidence>
<evidence type="ECO:0000313" key="5">
    <source>
        <dbReference type="Proteomes" id="UP000580568"/>
    </source>
</evidence>
<comment type="cofactor">
    <cofactor evidence="2">
        <name>Mn(2+)</name>
        <dbReference type="ChEBI" id="CHEBI:29035"/>
    </cofactor>
    <text evidence="2">The Mn(2+) ion enhances activity.</text>
</comment>
<dbReference type="GO" id="GO:0046872">
    <property type="term" value="F:metal ion binding"/>
    <property type="evidence" value="ECO:0007669"/>
    <property type="project" value="UniProtKB-KW"/>
</dbReference>
<dbReference type="FunFam" id="3.30.70.360:FF:000001">
    <property type="entry name" value="N-acetyldiaminopimelate deacetylase"/>
    <property type="match status" value="1"/>
</dbReference>
<dbReference type="NCBIfam" id="TIGR01891">
    <property type="entry name" value="amidohydrolases"/>
    <property type="match status" value="1"/>
</dbReference>
<comment type="caution">
    <text evidence="4">The sequence shown here is derived from an EMBL/GenBank/DDBJ whole genome shotgun (WGS) entry which is preliminary data.</text>
</comment>
<dbReference type="InterPro" id="IPR017439">
    <property type="entry name" value="Amidohydrolase"/>
</dbReference>
<organism evidence="4 5">
    <name type="scientific">Clostridium fungisolvens</name>
    <dbReference type="NCBI Taxonomy" id="1604897"/>
    <lineage>
        <taxon>Bacteria</taxon>
        <taxon>Bacillati</taxon>
        <taxon>Bacillota</taxon>
        <taxon>Clostridia</taxon>
        <taxon>Eubacteriales</taxon>
        <taxon>Clostridiaceae</taxon>
        <taxon>Clostridium</taxon>
    </lineage>
</organism>
<dbReference type="PANTHER" id="PTHR11014:SF63">
    <property type="entry name" value="METALLOPEPTIDASE, PUTATIVE (AFU_ORTHOLOGUE AFUA_6G09600)-RELATED"/>
    <property type="match status" value="1"/>
</dbReference>
<accession>A0A6V8SD56</accession>
<evidence type="ECO:0000259" key="3">
    <source>
        <dbReference type="Pfam" id="PF07687"/>
    </source>
</evidence>
<protein>
    <submittedName>
        <fullName evidence="4">N-acetylcysteine deacetylase</fullName>
    </submittedName>
</protein>
<dbReference type="PIRSF" id="PIRSF005962">
    <property type="entry name" value="Pept_M20D_amidohydro"/>
    <property type="match status" value="1"/>
</dbReference>
<feature type="binding site" evidence="2">
    <location>
        <position position="106"/>
    </location>
    <ligand>
        <name>Mn(2+)</name>
        <dbReference type="ChEBI" id="CHEBI:29035"/>
        <label>2</label>
    </ligand>
</feature>
<feature type="binding site" evidence="2">
    <location>
        <position position="168"/>
    </location>
    <ligand>
        <name>Mn(2+)</name>
        <dbReference type="ChEBI" id="CHEBI:29035"/>
        <label>2</label>
    </ligand>
</feature>
<dbReference type="SUPFAM" id="SSF53187">
    <property type="entry name" value="Zn-dependent exopeptidases"/>
    <property type="match status" value="1"/>
</dbReference>
<sequence length="397" mass="43368">MKVDFFKEALSINDELVALRRDFHENPELDFEVFRTSNKVKEFLDKEGIPYKSYAGTGVCGIIEGTAIEAEEGETIALRGDMDALPIQDKKSCEYSSKVPGKMHACGHDAHTTILLGAAKLLNKNKHLLKGKVKLLFEPAEETTGGSRVMIAEGVLEEPKVDAVLGLHVTEDLEAGKIMIKNGVVNAASNPFTIKIKGKGGHGAAPNNAVDPIVIAAQVVLALQTIVSREITPFNPAVLTIGSIQGGTAQNIIPDEVELKGIIRTMSSEDRENTKVRLEEIVKGICAAMRGSYEIDIEESYPCLYNDDNMVELVRSSAKEAIGEENVELQQLPRMWVESFAYFANERPAAFFMLGAGNIEKGITAPIHNAKFDIDEQCLSIGVAVQCQSVFNYLTRE</sequence>